<evidence type="ECO:0000256" key="4">
    <source>
        <dbReference type="ARBA" id="ARBA00022960"/>
    </source>
</evidence>
<dbReference type="RefSeq" id="WP_115311006.1">
    <property type="nucleotide sequence ID" value="NZ_UHIO01000001.1"/>
</dbReference>
<accession>A0A380NNA5</accession>
<organism evidence="7 8">
    <name type="scientific">Veillonella criceti</name>
    <dbReference type="NCBI Taxonomy" id="103891"/>
    <lineage>
        <taxon>Bacteria</taxon>
        <taxon>Bacillati</taxon>
        <taxon>Bacillota</taxon>
        <taxon>Negativicutes</taxon>
        <taxon>Veillonellales</taxon>
        <taxon>Veillonellaceae</taxon>
        <taxon>Veillonella</taxon>
    </lineage>
</organism>
<comment type="caution">
    <text evidence="6">Lacks conserved residue(s) required for the propagation of feature annotation.</text>
</comment>
<dbReference type="PRINTS" id="PR01652">
    <property type="entry name" value="SHAPEPROTEIN"/>
</dbReference>
<keyword evidence="1 6" id="KW-0963">Cytoplasm</keyword>
<dbReference type="Pfam" id="PF06723">
    <property type="entry name" value="MreB_Mbl"/>
    <property type="match status" value="1"/>
</dbReference>
<dbReference type="Gene3D" id="3.30.420.40">
    <property type="match status" value="3"/>
</dbReference>
<comment type="subunit">
    <text evidence="6">Forms polymers.</text>
</comment>
<comment type="similarity">
    <text evidence="5 6">Belongs to the FtsA/MreB family.</text>
</comment>
<evidence type="ECO:0000256" key="5">
    <source>
        <dbReference type="ARBA" id="ARBA00023458"/>
    </source>
</evidence>
<feature type="binding site" evidence="6">
    <location>
        <begin position="160"/>
        <end position="162"/>
    </location>
    <ligand>
        <name>ATP</name>
        <dbReference type="ChEBI" id="CHEBI:30616"/>
    </ligand>
</feature>
<evidence type="ECO:0000256" key="6">
    <source>
        <dbReference type="HAMAP-Rule" id="MF_02207"/>
    </source>
</evidence>
<dbReference type="InterPro" id="IPR043129">
    <property type="entry name" value="ATPase_NBD"/>
</dbReference>
<protein>
    <recommendedName>
        <fullName evidence="6">Cell shape-determining protein MreB</fullName>
    </recommendedName>
</protein>
<dbReference type="PANTHER" id="PTHR42749:SF1">
    <property type="entry name" value="CELL SHAPE-DETERMINING PROTEIN MREB"/>
    <property type="match status" value="1"/>
</dbReference>
<dbReference type="GO" id="GO:0005524">
    <property type="term" value="F:ATP binding"/>
    <property type="evidence" value="ECO:0007669"/>
    <property type="project" value="UniProtKB-KW"/>
</dbReference>
<keyword evidence="8" id="KW-1185">Reference proteome</keyword>
<sequence length="345" mass="37364">MIRIFSSLGRDLGIDIGTVNTHIHVQGRGVVLSEPSLVATDTKQEGIVAVGADAERLLLRTPDMLDEMRPLRDGFIVDYRVMLTMLRHFMNKASRSVGRTRVIMAVPCGITDVEKRAMTDAIIQAGAREAYLLEAPIAAALGCHLPVFEACGSMAVDIGGGTTDIGVMSLGGKVIAHSARIGGHDFNESILQYIKNTFSVMVAVETVEAIKLELGTALPPQEEMELSFLGRDIANGLMKRIIIRKSEVYQVMQETLQRIVDEIKSVVEQTPPELAADIMERGMILTGATALMEGLGQRLSEELGIPVQVPPEPGFAVAVGLGQAGKEFARMERFIIASKNRKGRA</sequence>
<name>A0A380NNA5_9FIRM</name>
<keyword evidence="3 6" id="KW-0067">ATP-binding</keyword>
<comment type="subcellular location">
    <subcellularLocation>
        <location evidence="6">Cytoplasm</location>
    </subcellularLocation>
    <text evidence="6">Membrane-associated.</text>
</comment>
<dbReference type="GO" id="GO:0005737">
    <property type="term" value="C:cytoplasm"/>
    <property type="evidence" value="ECO:0007669"/>
    <property type="project" value="UniProtKB-SubCell"/>
</dbReference>
<dbReference type="GO" id="GO:0000902">
    <property type="term" value="P:cell morphogenesis"/>
    <property type="evidence" value="ECO:0007669"/>
    <property type="project" value="InterPro"/>
</dbReference>
<dbReference type="NCBIfam" id="NF010539">
    <property type="entry name" value="PRK13927.1"/>
    <property type="match status" value="1"/>
</dbReference>
<keyword evidence="4 6" id="KW-0133">Cell shape</keyword>
<evidence type="ECO:0000256" key="2">
    <source>
        <dbReference type="ARBA" id="ARBA00022741"/>
    </source>
</evidence>
<evidence type="ECO:0000313" key="7">
    <source>
        <dbReference type="EMBL" id="SUP45009.1"/>
    </source>
</evidence>
<reference evidence="7 8" key="1">
    <citation type="submission" date="2018-06" db="EMBL/GenBank/DDBJ databases">
        <authorList>
            <consortium name="Pathogen Informatics"/>
            <person name="Doyle S."/>
        </authorList>
    </citation>
    <scope>NUCLEOTIDE SEQUENCE [LARGE SCALE GENOMIC DNA]</scope>
    <source>
        <strain evidence="7 8">NCTC12020</strain>
    </source>
</reference>
<dbReference type="OrthoDB" id="9768127at2"/>
<gene>
    <name evidence="7" type="primary">mreB_2</name>
    <name evidence="6" type="synonym">mreB</name>
    <name evidence="7" type="ORF">NCTC12020_01949</name>
</gene>
<dbReference type="HAMAP" id="MF_02207">
    <property type="entry name" value="MreB"/>
    <property type="match status" value="1"/>
</dbReference>
<evidence type="ECO:0000256" key="3">
    <source>
        <dbReference type="ARBA" id="ARBA00022840"/>
    </source>
</evidence>
<dbReference type="SUPFAM" id="SSF53067">
    <property type="entry name" value="Actin-like ATPase domain"/>
    <property type="match status" value="2"/>
</dbReference>
<feature type="binding site" evidence="6">
    <location>
        <begin position="208"/>
        <end position="211"/>
    </location>
    <ligand>
        <name>ATP</name>
        <dbReference type="ChEBI" id="CHEBI:30616"/>
    </ligand>
</feature>
<dbReference type="PANTHER" id="PTHR42749">
    <property type="entry name" value="CELL SHAPE-DETERMINING PROTEIN MREB"/>
    <property type="match status" value="1"/>
</dbReference>
<evidence type="ECO:0000313" key="8">
    <source>
        <dbReference type="Proteomes" id="UP000255367"/>
    </source>
</evidence>
<comment type="function">
    <text evidence="6">Forms membrane-associated dynamic filaments that are essential for cell shape determination. Acts by regulating cell wall synthesis and cell elongation, and thus cell shape. A feedback loop between cell geometry and MreB localization may maintain elongated cell shape by targeting cell wall growth to regions of negative cell wall curvature.</text>
</comment>
<dbReference type="CDD" id="cd10225">
    <property type="entry name" value="ASKHA_NBD_MreB-like"/>
    <property type="match status" value="1"/>
</dbReference>
<dbReference type="EMBL" id="UHIO01000001">
    <property type="protein sequence ID" value="SUP45009.1"/>
    <property type="molecule type" value="Genomic_DNA"/>
</dbReference>
<dbReference type="GO" id="GO:0008360">
    <property type="term" value="P:regulation of cell shape"/>
    <property type="evidence" value="ECO:0007669"/>
    <property type="project" value="UniProtKB-UniRule"/>
</dbReference>
<dbReference type="AlphaFoldDB" id="A0A380NNA5"/>
<dbReference type="InterPro" id="IPR056546">
    <property type="entry name" value="MreB_MamK-like"/>
</dbReference>
<proteinExistence type="inferred from homology"/>
<dbReference type="Proteomes" id="UP000255367">
    <property type="component" value="Unassembled WGS sequence"/>
</dbReference>
<evidence type="ECO:0000256" key="1">
    <source>
        <dbReference type="ARBA" id="ARBA00022490"/>
    </source>
</evidence>
<keyword evidence="2 6" id="KW-0547">Nucleotide-binding</keyword>
<dbReference type="InterPro" id="IPR004753">
    <property type="entry name" value="MreB"/>
</dbReference>